<sequence length="202" mass="22533">MPYIAYPSAVSGSTSAEASCDAREDAFGEYAAYRRVIRTILCGVFFATPLCAAIPMSPLLKLSQTQENKKSIIPRMMSDFFYVNFFASAAAYWVLVEPFIPNPRAKEGFVPYLGPVTAEIPAVSCLLLSHLFYPGLWAIVNEPTWKLRRQEFVRLNTKCFLAFGPIHVPAAVGLGAAVGVTLYPFKYMKLRTQHRDERPQSP</sequence>
<dbReference type="RefSeq" id="XP_010701268.1">
    <property type="nucleotide sequence ID" value="XM_010702966.1"/>
</dbReference>
<dbReference type="GeneID" id="22577298"/>
<dbReference type="Proteomes" id="UP000063063">
    <property type="component" value="Chromosome 30"/>
</dbReference>
<name>A0A088RWC5_LEIPA</name>
<keyword evidence="1" id="KW-0812">Transmembrane</keyword>
<organism evidence="2 3">
    <name type="scientific">Leishmania panamensis</name>
    <dbReference type="NCBI Taxonomy" id="5679"/>
    <lineage>
        <taxon>Eukaryota</taxon>
        <taxon>Discoba</taxon>
        <taxon>Euglenozoa</taxon>
        <taxon>Kinetoplastea</taxon>
        <taxon>Metakinetoplastina</taxon>
        <taxon>Trypanosomatida</taxon>
        <taxon>Trypanosomatidae</taxon>
        <taxon>Leishmaniinae</taxon>
        <taxon>Leishmania</taxon>
        <taxon>Leishmania guyanensis species complex</taxon>
    </lineage>
</organism>
<evidence type="ECO:0008006" key="4">
    <source>
        <dbReference type="Google" id="ProtNLM"/>
    </source>
</evidence>
<protein>
    <recommendedName>
        <fullName evidence="4">Transmembrane protein</fullName>
    </recommendedName>
</protein>
<reference evidence="2 3" key="1">
    <citation type="journal article" date="2015" name="Sci. Rep.">
        <title>The genome of Leishmania panamensis: insights into genomics of the L. (Viannia) subgenus.</title>
        <authorList>
            <person name="Llanes A."/>
            <person name="Restrepo C.M."/>
            <person name="Vecchio G.D."/>
            <person name="Anguizola F.J."/>
            <person name="Lleonart R."/>
        </authorList>
    </citation>
    <scope>NUCLEOTIDE SEQUENCE [LARGE SCALE GENOMIC DNA]</scope>
    <source>
        <strain evidence="2 3">MHOM/PA/94/PSC-1</strain>
    </source>
</reference>
<dbReference type="VEuPathDB" id="TriTrypDB:LPMP_302450"/>
<keyword evidence="1" id="KW-1133">Transmembrane helix</keyword>
<dbReference type="eggNOG" id="ENOG502RXIK">
    <property type="taxonomic scope" value="Eukaryota"/>
</dbReference>
<feature type="transmembrane region" description="Helical" evidence="1">
    <location>
        <begin position="36"/>
        <end position="60"/>
    </location>
</feature>
<proteinExistence type="predicted"/>
<evidence type="ECO:0000313" key="2">
    <source>
        <dbReference type="EMBL" id="AIO00468.1"/>
    </source>
</evidence>
<feature type="transmembrane region" description="Helical" evidence="1">
    <location>
        <begin position="120"/>
        <end position="140"/>
    </location>
</feature>
<keyword evidence="1" id="KW-0472">Membrane</keyword>
<accession>A0A088RWC5</accession>
<feature type="transmembrane region" description="Helical" evidence="1">
    <location>
        <begin position="81"/>
        <end position="100"/>
    </location>
</feature>
<dbReference type="OrthoDB" id="275643at2759"/>
<dbReference type="AlphaFoldDB" id="A0A088RWC5"/>
<keyword evidence="3" id="KW-1185">Reference proteome</keyword>
<feature type="transmembrane region" description="Helical" evidence="1">
    <location>
        <begin position="160"/>
        <end position="185"/>
    </location>
</feature>
<evidence type="ECO:0000313" key="3">
    <source>
        <dbReference type="Proteomes" id="UP000063063"/>
    </source>
</evidence>
<evidence type="ECO:0000256" key="1">
    <source>
        <dbReference type="SAM" id="Phobius"/>
    </source>
</evidence>
<dbReference type="VEuPathDB" id="TriTrypDB:LPAL13_300029100"/>
<dbReference type="KEGG" id="lpan:LPMP_302450"/>
<gene>
    <name evidence="2" type="ORF">LPMP_302450</name>
</gene>
<dbReference type="EMBL" id="CP009399">
    <property type="protein sequence ID" value="AIO00468.1"/>
    <property type="molecule type" value="Genomic_DNA"/>
</dbReference>